<dbReference type="Gene3D" id="3.30.70.270">
    <property type="match status" value="1"/>
</dbReference>
<dbReference type="CDD" id="cd01949">
    <property type="entry name" value="GGDEF"/>
    <property type="match status" value="1"/>
</dbReference>
<dbReference type="InterPro" id="IPR043128">
    <property type="entry name" value="Rev_trsase/Diguanyl_cyclase"/>
</dbReference>
<evidence type="ECO:0000313" key="6">
    <source>
        <dbReference type="EMBL" id="MBB1486771.1"/>
    </source>
</evidence>
<dbReference type="PANTHER" id="PTHR45138">
    <property type="entry name" value="REGULATORY COMPONENTS OF SENSORY TRANSDUCTION SYSTEM"/>
    <property type="match status" value="1"/>
</dbReference>
<dbReference type="InterPro" id="IPR050469">
    <property type="entry name" value="Diguanylate_Cyclase"/>
</dbReference>
<dbReference type="Proteomes" id="UP000565262">
    <property type="component" value="Unassembled WGS sequence"/>
</dbReference>
<evidence type="ECO:0000313" key="7">
    <source>
        <dbReference type="Proteomes" id="UP000565262"/>
    </source>
</evidence>
<comment type="cofactor">
    <cofactor evidence="1">
        <name>Mg(2+)</name>
        <dbReference type="ChEBI" id="CHEBI:18420"/>
    </cofactor>
</comment>
<evidence type="ECO:0000259" key="5">
    <source>
        <dbReference type="PROSITE" id="PS50887"/>
    </source>
</evidence>
<dbReference type="RefSeq" id="WP_182808553.1">
    <property type="nucleotide sequence ID" value="NZ_JACJFM010000009.1"/>
</dbReference>
<name>A0A839IPC3_9GAMM</name>
<dbReference type="SMART" id="SM00267">
    <property type="entry name" value="GGDEF"/>
    <property type="match status" value="1"/>
</dbReference>
<dbReference type="PROSITE" id="PS50887">
    <property type="entry name" value="GGDEF"/>
    <property type="match status" value="1"/>
</dbReference>
<protein>
    <recommendedName>
        <fullName evidence="2">diguanylate cyclase</fullName>
        <ecNumber evidence="2">2.7.7.65</ecNumber>
    </recommendedName>
</protein>
<comment type="caution">
    <text evidence="6">The sequence shown here is derived from an EMBL/GenBank/DDBJ whole genome shotgun (WGS) entry which is preliminary data.</text>
</comment>
<dbReference type="EC" id="2.7.7.65" evidence="2"/>
<dbReference type="NCBIfam" id="TIGR00254">
    <property type="entry name" value="GGDEF"/>
    <property type="match status" value="1"/>
</dbReference>
<organism evidence="6 7">
    <name type="scientific">Oceanospirillum sediminis</name>
    <dbReference type="NCBI Taxonomy" id="2760088"/>
    <lineage>
        <taxon>Bacteria</taxon>
        <taxon>Pseudomonadati</taxon>
        <taxon>Pseudomonadota</taxon>
        <taxon>Gammaproteobacteria</taxon>
        <taxon>Oceanospirillales</taxon>
        <taxon>Oceanospirillaceae</taxon>
        <taxon>Oceanospirillum</taxon>
    </lineage>
</organism>
<gene>
    <name evidence="6" type="ORF">H4O21_09135</name>
</gene>
<dbReference type="EMBL" id="JACJFM010000009">
    <property type="protein sequence ID" value="MBB1486771.1"/>
    <property type="molecule type" value="Genomic_DNA"/>
</dbReference>
<dbReference type="GO" id="GO:1902201">
    <property type="term" value="P:negative regulation of bacterial-type flagellum-dependent cell motility"/>
    <property type="evidence" value="ECO:0007669"/>
    <property type="project" value="TreeGrafter"/>
</dbReference>
<evidence type="ECO:0000256" key="2">
    <source>
        <dbReference type="ARBA" id="ARBA00012528"/>
    </source>
</evidence>
<dbReference type="GO" id="GO:0005886">
    <property type="term" value="C:plasma membrane"/>
    <property type="evidence" value="ECO:0007669"/>
    <property type="project" value="TreeGrafter"/>
</dbReference>
<keyword evidence="4" id="KW-0472">Membrane</keyword>
<dbReference type="FunFam" id="3.30.70.270:FF:000001">
    <property type="entry name" value="Diguanylate cyclase domain protein"/>
    <property type="match status" value="1"/>
</dbReference>
<dbReference type="Pfam" id="PF00990">
    <property type="entry name" value="GGDEF"/>
    <property type="match status" value="1"/>
</dbReference>
<dbReference type="GO" id="GO:0052621">
    <property type="term" value="F:diguanylate cyclase activity"/>
    <property type="evidence" value="ECO:0007669"/>
    <property type="project" value="UniProtKB-EC"/>
</dbReference>
<dbReference type="PANTHER" id="PTHR45138:SF9">
    <property type="entry name" value="DIGUANYLATE CYCLASE DGCM-RELATED"/>
    <property type="match status" value="1"/>
</dbReference>
<proteinExistence type="predicted"/>
<keyword evidence="4" id="KW-1133">Transmembrane helix</keyword>
<dbReference type="SUPFAM" id="SSF55073">
    <property type="entry name" value="Nucleotide cyclase"/>
    <property type="match status" value="1"/>
</dbReference>
<feature type="domain" description="GGDEF" evidence="5">
    <location>
        <begin position="294"/>
        <end position="426"/>
    </location>
</feature>
<evidence type="ECO:0000256" key="3">
    <source>
        <dbReference type="ARBA" id="ARBA00034247"/>
    </source>
</evidence>
<sequence>MTEKYPSIKQLLGRLATLLAVSFALLFTAIFALSNHAAKLAEKSEQELLPSIHEHQRAALNLERLERMGDLVAYGGDISLIRKNALSAQVLAFQPSFDFNEATRRSVRKSYLLIKQLRVSRQRLLLMQKTDSENPEIKQLLDLEDKLQMQWHEEKQGMFELQNQIISAATRLQTESLQQISLTQKQILIVGGCGVTALLIVLASIGWQMVKHLIRPISHASHAMLAIESGQEYQLEKTRYEETSLIYHAVDRLSTTVQTLHDLATTDEMTQCYNRRHFVNLASEMLDQAQENDQPLSIVMLDIDHFKKVNDQYGHATGDTTLKYFALWLKENLPDNGHAGRLGGEEFALLLPGLSESEATDLSETIRKSIASQSQDCADIPGITVSMGVKGRVGKQDAIDGLLSKADKALYLAKACGRNQVISYSTLKSDQVVTDDYRRSPVSSVS</sequence>
<dbReference type="AlphaFoldDB" id="A0A839IPC3"/>
<evidence type="ECO:0000256" key="1">
    <source>
        <dbReference type="ARBA" id="ARBA00001946"/>
    </source>
</evidence>
<keyword evidence="4" id="KW-0812">Transmembrane</keyword>
<dbReference type="InterPro" id="IPR000160">
    <property type="entry name" value="GGDEF_dom"/>
</dbReference>
<accession>A0A839IPC3</accession>
<dbReference type="GO" id="GO:0043709">
    <property type="term" value="P:cell adhesion involved in single-species biofilm formation"/>
    <property type="evidence" value="ECO:0007669"/>
    <property type="project" value="TreeGrafter"/>
</dbReference>
<comment type="catalytic activity">
    <reaction evidence="3">
        <text>2 GTP = 3',3'-c-di-GMP + 2 diphosphate</text>
        <dbReference type="Rhea" id="RHEA:24898"/>
        <dbReference type="ChEBI" id="CHEBI:33019"/>
        <dbReference type="ChEBI" id="CHEBI:37565"/>
        <dbReference type="ChEBI" id="CHEBI:58805"/>
        <dbReference type="EC" id="2.7.7.65"/>
    </reaction>
</comment>
<reference evidence="6 7" key="1">
    <citation type="submission" date="2020-08" db="EMBL/GenBank/DDBJ databases">
        <title>Oceanospirillum sp. nov. isolated from marine sediment.</title>
        <authorList>
            <person name="Ji X."/>
        </authorList>
    </citation>
    <scope>NUCLEOTIDE SEQUENCE [LARGE SCALE GENOMIC DNA]</scope>
    <source>
        <strain evidence="6 7">D5</strain>
    </source>
</reference>
<dbReference type="InterPro" id="IPR029787">
    <property type="entry name" value="Nucleotide_cyclase"/>
</dbReference>
<evidence type="ECO:0000256" key="4">
    <source>
        <dbReference type="SAM" id="Phobius"/>
    </source>
</evidence>
<feature type="transmembrane region" description="Helical" evidence="4">
    <location>
        <begin position="187"/>
        <end position="207"/>
    </location>
</feature>
<keyword evidence="7" id="KW-1185">Reference proteome</keyword>